<name>A0A3P7FWI4_WUCBA</name>
<evidence type="ECO:0000313" key="2">
    <source>
        <dbReference type="EMBL" id="VDM14888.1"/>
    </source>
</evidence>
<gene>
    <name evidence="2" type="ORF">WBA_LOCUS8274</name>
</gene>
<proteinExistence type="predicted"/>
<dbReference type="GO" id="GO:0005886">
    <property type="term" value="C:plasma membrane"/>
    <property type="evidence" value="ECO:0007669"/>
    <property type="project" value="TreeGrafter"/>
</dbReference>
<organism evidence="2 3">
    <name type="scientific">Wuchereria bancrofti</name>
    <dbReference type="NCBI Taxonomy" id="6293"/>
    <lineage>
        <taxon>Eukaryota</taxon>
        <taxon>Metazoa</taxon>
        <taxon>Ecdysozoa</taxon>
        <taxon>Nematoda</taxon>
        <taxon>Chromadorea</taxon>
        <taxon>Rhabditida</taxon>
        <taxon>Spirurina</taxon>
        <taxon>Spiruromorpha</taxon>
        <taxon>Filarioidea</taxon>
        <taxon>Onchocercidae</taxon>
        <taxon>Wuchereria</taxon>
    </lineage>
</organism>
<dbReference type="Pfam" id="PF07714">
    <property type="entry name" value="PK_Tyr_Ser-Thr"/>
    <property type="match status" value="2"/>
</dbReference>
<dbReference type="PROSITE" id="PS50011">
    <property type="entry name" value="PROTEIN_KINASE_DOM"/>
    <property type="match status" value="1"/>
</dbReference>
<dbReference type="InterPro" id="IPR050122">
    <property type="entry name" value="RTK"/>
</dbReference>
<dbReference type="InterPro" id="IPR011009">
    <property type="entry name" value="Kinase-like_dom_sf"/>
</dbReference>
<dbReference type="InterPro" id="IPR001245">
    <property type="entry name" value="Ser-Thr/Tyr_kinase_cat_dom"/>
</dbReference>
<dbReference type="GO" id="GO:0007169">
    <property type="term" value="P:cell surface receptor protein tyrosine kinase signaling pathway"/>
    <property type="evidence" value="ECO:0007669"/>
    <property type="project" value="TreeGrafter"/>
</dbReference>
<dbReference type="SMART" id="SM00219">
    <property type="entry name" value="TyrKc"/>
    <property type="match status" value="1"/>
</dbReference>
<dbReference type="PANTHER" id="PTHR24416">
    <property type="entry name" value="TYROSINE-PROTEIN KINASE RECEPTOR"/>
    <property type="match status" value="1"/>
</dbReference>
<dbReference type="GO" id="GO:0005524">
    <property type="term" value="F:ATP binding"/>
    <property type="evidence" value="ECO:0007669"/>
    <property type="project" value="InterPro"/>
</dbReference>
<dbReference type="Gene3D" id="1.10.510.10">
    <property type="entry name" value="Transferase(Phosphotransferase) domain 1"/>
    <property type="match status" value="2"/>
</dbReference>
<evidence type="ECO:0000313" key="3">
    <source>
        <dbReference type="Proteomes" id="UP000270924"/>
    </source>
</evidence>
<dbReference type="PANTHER" id="PTHR24416:SF611">
    <property type="entry name" value="TYROSINE-PROTEIN KINASE TRANSMEMBRANE RECEPTOR ROR"/>
    <property type="match status" value="1"/>
</dbReference>
<accession>A0A3P7FWI4</accession>
<reference evidence="2 3" key="1">
    <citation type="submission" date="2018-11" db="EMBL/GenBank/DDBJ databases">
        <authorList>
            <consortium name="Pathogen Informatics"/>
        </authorList>
    </citation>
    <scope>NUCLEOTIDE SEQUENCE [LARGE SCALE GENOMIC DNA]</scope>
</reference>
<dbReference type="Proteomes" id="UP000270924">
    <property type="component" value="Unassembled WGS sequence"/>
</dbReference>
<evidence type="ECO:0000259" key="1">
    <source>
        <dbReference type="PROSITE" id="PS50011"/>
    </source>
</evidence>
<feature type="domain" description="Protein kinase" evidence="1">
    <location>
        <begin position="1"/>
        <end position="100"/>
    </location>
</feature>
<dbReference type="GO" id="GO:0004714">
    <property type="term" value="F:transmembrane receptor protein tyrosine kinase activity"/>
    <property type="evidence" value="ECO:0007669"/>
    <property type="project" value="TreeGrafter"/>
</dbReference>
<dbReference type="GO" id="GO:0043235">
    <property type="term" value="C:receptor complex"/>
    <property type="evidence" value="ECO:0007669"/>
    <property type="project" value="TreeGrafter"/>
</dbReference>
<dbReference type="SUPFAM" id="SSF56112">
    <property type="entry name" value="Protein kinase-like (PK-like)"/>
    <property type="match status" value="2"/>
</dbReference>
<keyword evidence="3" id="KW-1185">Reference proteome</keyword>
<protein>
    <recommendedName>
        <fullName evidence="1">Protein kinase domain-containing protein</fullName>
    </recommendedName>
</protein>
<dbReference type="OrthoDB" id="4062651at2759"/>
<dbReference type="AlphaFoldDB" id="A0A3P7FWI4"/>
<dbReference type="InParanoid" id="A0A3P7FWI4"/>
<dbReference type="EMBL" id="UYWW01006722">
    <property type="protein sequence ID" value="VDM14888.1"/>
    <property type="molecule type" value="Genomic_DNA"/>
</dbReference>
<sequence length="237" mass="28366">MINIRWLAPEVFKTKQLTETTDVFAFGITLYEIFTGNLPYFSMSFEEIQNKLIAGHRIRPETRDIELPRNVLKLMRRCWRTNVNERPTMDGVWLELRNFYQISKKIILRSKEVKPEKLINIRWLAPEVFKTKQLTETTDVFAFGITLYEIFTGNLPYFSMSFEEIQNKLIAGHRIRPETRDIELPRNVLKLMRRCWRTNVNERPTMDGVWLELRVIRNNLIFKQQCAAKFNFQEKTI</sequence>
<dbReference type="InterPro" id="IPR020635">
    <property type="entry name" value="Tyr_kinase_cat_dom"/>
</dbReference>
<dbReference type="InterPro" id="IPR000719">
    <property type="entry name" value="Prot_kinase_dom"/>
</dbReference>